<protein>
    <submittedName>
        <fullName evidence="2">Uncharacterized protein</fullName>
    </submittedName>
</protein>
<evidence type="ECO:0000313" key="3">
    <source>
        <dbReference type="Proteomes" id="UP000465112"/>
    </source>
</evidence>
<dbReference type="Proteomes" id="UP000465112">
    <property type="component" value="Chromosome 19"/>
</dbReference>
<comment type="caution">
    <text evidence="2">The sequence shown here is derived from an EMBL/GenBank/DDBJ whole genome shotgun (WGS) entry which is preliminary data.</text>
</comment>
<feature type="transmembrane region" description="Helical" evidence="1">
    <location>
        <begin position="137"/>
        <end position="154"/>
    </location>
</feature>
<accession>A0A6A5DRN1</accession>
<reference evidence="2 3" key="1">
    <citation type="submission" date="2019-06" db="EMBL/GenBank/DDBJ databases">
        <title>A chromosome-scale genome assembly of the European perch, Perca fluviatilis.</title>
        <authorList>
            <person name="Roques C."/>
            <person name="Zahm M."/>
            <person name="Cabau C."/>
            <person name="Klopp C."/>
            <person name="Bouchez O."/>
            <person name="Donnadieu C."/>
            <person name="Kuhl H."/>
            <person name="Gislard M."/>
            <person name="Guendouz S."/>
            <person name="Journot L."/>
            <person name="Haffray P."/>
            <person name="Bestin A."/>
            <person name="Morvezen R."/>
            <person name="Feron R."/>
            <person name="Wen M."/>
            <person name="Jouanno E."/>
            <person name="Herpin A."/>
            <person name="Schartl M."/>
            <person name="Postlethwait J."/>
            <person name="Schaerlinger B."/>
            <person name="Chardard D."/>
            <person name="Lecocq T."/>
            <person name="Poncet C."/>
            <person name="Jaffrelo L."/>
            <person name="Lampietro C."/>
            <person name="Guiguen Y."/>
        </authorList>
    </citation>
    <scope>NUCLEOTIDE SEQUENCE [LARGE SCALE GENOMIC DNA]</scope>
    <source>
        <tissue evidence="2">Blood</tissue>
    </source>
</reference>
<organism evidence="2 3">
    <name type="scientific">Perca fluviatilis</name>
    <name type="common">European perch</name>
    <dbReference type="NCBI Taxonomy" id="8168"/>
    <lineage>
        <taxon>Eukaryota</taxon>
        <taxon>Metazoa</taxon>
        <taxon>Chordata</taxon>
        <taxon>Craniata</taxon>
        <taxon>Vertebrata</taxon>
        <taxon>Euteleostomi</taxon>
        <taxon>Actinopterygii</taxon>
        <taxon>Neopterygii</taxon>
        <taxon>Teleostei</taxon>
        <taxon>Neoteleostei</taxon>
        <taxon>Acanthomorphata</taxon>
        <taxon>Eupercaria</taxon>
        <taxon>Perciformes</taxon>
        <taxon>Percoidei</taxon>
        <taxon>Percidae</taxon>
        <taxon>Percinae</taxon>
        <taxon>Perca</taxon>
    </lineage>
</organism>
<keyword evidence="1" id="KW-0472">Membrane</keyword>
<dbReference type="AlphaFoldDB" id="A0A6A5DRN1"/>
<evidence type="ECO:0000313" key="2">
    <source>
        <dbReference type="EMBL" id="KAF1375461.1"/>
    </source>
</evidence>
<keyword evidence="1" id="KW-0812">Transmembrane</keyword>
<gene>
    <name evidence="2" type="ORF">PFLUV_G00220440</name>
</gene>
<feature type="transmembrane region" description="Helical" evidence="1">
    <location>
        <begin position="108"/>
        <end position="125"/>
    </location>
</feature>
<proteinExistence type="predicted"/>
<evidence type="ECO:0000256" key="1">
    <source>
        <dbReference type="SAM" id="Phobius"/>
    </source>
</evidence>
<keyword evidence="1" id="KW-1133">Transmembrane helix</keyword>
<name>A0A6A5DRN1_PERFL</name>
<sequence>MSGGTSLENANPVIFERSGERLLTATDEDEDVHDPIDDREIFDILFLTSDPSTTQSILCLWRNSMSWSKSESRYAPFYLCVLSSADFRIGCTELINTNHSIFTIDGRILAVHGISYLQSCMWLLFKFCIFMRNELRCFFYCLLNILLILLWTQIEVRRPVQIV</sequence>
<dbReference type="EMBL" id="VHII01000019">
    <property type="protein sequence ID" value="KAF1375461.1"/>
    <property type="molecule type" value="Genomic_DNA"/>
</dbReference>
<keyword evidence="3" id="KW-1185">Reference proteome</keyword>